<evidence type="ECO:0000256" key="2">
    <source>
        <dbReference type="ARBA" id="ARBA00005336"/>
    </source>
</evidence>
<dbReference type="InterPro" id="IPR002772">
    <property type="entry name" value="Glyco_hydro_3_C"/>
</dbReference>
<dbReference type="GO" id="GO:0008422">
    <property type="term" value="F:beta-glucosidase activity"/>
    <property type="evidence" value="ECO:0007669"/>
    <property type="project" value="UniProtKB-EC"/>
</dbReference>
<evidence type="ECO:0000259" key="10">
    <source>
        <dbReference type="SMART" id="SM01217"/>
    </source>
</evidence>
<dbReference type="InterPro" id="IPR026891">
    <property type="entry name" value="Fn3-like"/>
</dbReference>
<dbReference type="SUPFAM" id="SSF51445">
    <property type="entry name" value="(Trans)glycosidases"/>
    <property type="match status" value="1"/>
</dbReference>
<name>A0A512HBQ3_9PROT</name>
<dbReference type="InterPro" id="IPR036962">
    <property type="entry name" value="Glyco_hydro_3_N_sf"/>
</dbReference>
<dbReference type="Proteomes" id="UP000321567">
    <property type="component" value="Unassembled WGS sequence"/>
</dbReference>
<proteinExistence type="inferred from homology"/>
<evidence type="ECO:0000256" key="9">
    <source>
        <dbReference type="ARBA" id="ARBA00032594"/>
    </source>
</evidence>
<dbReference type="Pfam" id="PF14310">
    <property type="entry name" value="Fn3-like"/>
    <property type="match status" value="1"/>
</dbReference>
<dbReference type="EMBL" id="BJZO01000125">
    <property type="protein sequence ID" value="GEO82884.1"/>
    <property type="molecule type" value="Genomic_DNA"/>
</dbReference>
<accession>A0A512HBQ3</accession>
<dbReference type="Gene3D" id="2.60.40.10">
    <property type="entry name" value="Immunoglobulins"/>
    <property type="match status" value="1"/>
</dbReference>
<evidence type="ECO:0000256" key="8">
    <source>
        <dbReference type="ARBA" id="ARBA00032194"/>
    </source>
</evidence>
<dbReference type="PRINTS" id="PR00133">
    <property type="entry name" value="GLHYDRLASE3"/>
</dbReference>
<dbReference type="Gene3D" id="3.20.20.300">
    <property type="entry name" value="Glycoside hydrolase, family 3, N-terminal domain"/>
    <property type="match status" value="1"/>
</dbReference>
<dbReference type="PANTHER" id="PTHR30620:SF16">
    <property type="entry name" value="LYSOSOMAL BETA GLUCOSIDASE"/>
    <property type="match status" value="1"/>
</dbReference>
<dbReference type="NCBIfam" id="NF011678">
    <property type="entry name" value="PRK15098.1"/>
    <property type="match status" value="1"/>
</dbReference>
<evidence type="ECO:0000256" key="1">
    <source>
        <dbReference type="ARBA" id="ARBA00000448"/>
    </source>
</evidence>
<feature type="domain" description="Fibronectin type III-like" evidence="10">
    <location>
        <begin position="677"/>
        <end position="746"/>
    </location>
</feature>
<protein>
    <recommendedName>
        <fullName evidence="3">beta-glucosidase</fullName>
        <ecNumber evidence="3">3.2.1.21</ecNumber>
    </recommendedName>
    <alternativeName>
        <fullName evidence="9">Beta-D-glucoside glucohydrolase</fullName>
    </alternativeName>
    <alternativeName>
        <fullName evidence="7">Cellobiase</fullName>
    </alternativeName>
    <alternativeName>
        <fullName evidence="8">Gentiobiase</fullName>
    </alternativeName>
</protein>
<dbReference type="PANTHER" id="PTHR30620">
    <property type="entry name" value="PERIPLASMIC BETA-GLUCOSIDASE-RELATED"/>
    <property type="match status" value="1"/>
</dbReference>
<dbReference type="GO" id="GO:0009251">
    <property type="term" value="P:glucan catabolic process"/>
    <property type="evidence" value="ECO:0007669"/>
    <property type="project" value="TreeGrafter"/>
</dbReference>
<evidence type="ECO:0000256" key="3">
    <source>
        <dbReference type="ARBA" id="ARBA00012744"/>
    </source>
</evidence>
<dbReference type="InterPro" id="IPR001764">
    <property type="entry name" value="Glyco_hydro_3_N"/>
</dbReference>
<evidence type="ECO:0000256" key="5">
    <source>
        <dbReference type="ARBA" id="ARBA00022801"/>
    </source>
</evidence>
<dbReference type="InterPro" id="IPR013783">
    <property type="entry name" value="Ig-like_fold"/>
</dbReference>
<evidence type="ECO:0000256" key="4">
    <source>
        <dbReference type="ARBA" id="ARBA00022729"/>
    </source>
</evidence>
<dbReference type="InterPro" id="IPR051915">
    <property type="entry name" value="Cellulose_Degrad_GH3"/>
</dbReference>
<dbReference type="Pfam" id="PF01915">
    <property type="entry name" value="Glyco_hydro_3_C"/>
    <property type="match status" value="1"/>
</dbReference>
<dbReference type="FunFam" id="2.60.40.10:FF:000495">
    <property type="entry name" value="Periplasmic beta-glucosidase"/>
    <property type="match status" value="1"/>
</dbReference>
<dbReference type="Gene3D" id="3.40.50.1700">
    <property type="entry name" value="Glycoside hydrolase family 3 C-terminal domain"/>
    <property type="match status" value="1"/>
</dbReference>
<comment type="caution">
    <text evidence="11">The sequence shown here is derived from an EMBL/GenBank/DDBJ whole genome shotgun (WGS) entry which is preliminary data.</text>
</comment>
<keyword evidence="5 11" id="KW-0378">Hydrolase</keyword>
<dbReference type="RefSeq" id="WP_147164914.1">
    <property type="nucleotide sequence ID" value="NZ_BJZO01000125.1"/>
</dbReference>
<dbReference type="SMART" id="SM01217">
    <property type="entry name" value="Fn3_like"/>
    <property type="match status" value="1"/>
</dbReference>
<sequence>MAIPTIPANTDDAATTSFVDGLMARLSLAEKLGQLNLLTASLPIGKERADEIRAGRVGGLLGGLFPCSFGVGGPRALREVQEIAVHESRLGIPLLLAYDVIHGHQTVFPIPLALSCAWDMAVVETAARWAAREASAQGLNWVFSPMVDIGRDPRWGRIAEGPGEDPYLGACVARAMVKGLQGDDLRQPDTVMACVKHFVGYGAAEGGRDYNNADMSPARLREVYLPPFQAAVAAGAGSAMLSFLALNGMPSHADAALIEECLGGLLTVSDFDGIPEMIAHGLGDEEGRIDEADPLQTLAERSLRAGVHMDMMGHAYATRLEAALAAGRVTQAHIDAACRAVLRAKVRLGLFDDPFARFDEARAARTVHAPEARAAARAAAAQSCVLLQNKGDLLPLPRQTLNLAVIGPLADDTANILGPWSFQGDPGTAVSVLEGIRQAAGPGVRVAHARGANITDDPRMLELANFAGPRVVNDPRPPETLIAEAVAVASAADVVVAVMGEASEMSGEAASRQDLGLPGGQRRLLEALHDTGTPIVLVVMNGRPLTLSWETDHLPALLVAWFGGCEAGAAIAELLFGDRAPSGRLSTTWPRQVGQIPLSYDHASTGRPGDPKADPGKYSTRCYLDGPSTPLFPFGFGLGYTTFAYDDLAVDKATAVGADTVMVSVRVTNTGSRAGQETVQLYVGDPVASVVRPVRRLRGFQKIPLEPGEARRVSFEVTTRDLEFFHPTRGWGWEAGAFLLGIGPHAEATQTVRVDWRKEA</sequence>
<keyword evidence="4" id="KW-0732">Signal</keyword>
<dbReference type="InterPro" id="IPR017853">
    <property type="entry name" value="GH"/>
</dbReference>
<reference evidence="11 12" key="1">
    <citation type="submission" date="2019-07" db="EMBL/GenBank/DDBJ databases">
        <title>Whole genome shotgun sequence of Rhodospirillum oryzae NBRC 107573.</title>
        <authorList>
            <person name="Hosoyama A."/>
            <person name="Uohara A."/>
            <person name="Ohji S."/>
            <person name="Ichikawa N."/>
        </authorList>
    </citation>
    <scope>NUCLEOTIDE SEQUENCE [LARGE SCALE GENOMIC DNA]</scope>
    <source>
        <strain evidence="11 12">NBRC 107573</strain>
    </source>
</reference>
<dbReference type="Pfam" id="PF00933">
    <property type="entry name" value="Glyco_hydro_3"/>
    <property type="match status" value="1"/>
</dbReference>
<dbReference type="AlphaFoldDB" id="A0A512HBQ3"/>
<evidence type="ECO:0000256" key="6">
    <source>
        <dbReference type="ARBA" id="ARBA00023295"/>
    </source>
</evidence>
<dbReference type="OrthoDB" id="9781691at2"/>
<evidence type="ECO:0000313" key="11">
    <source>
        <dbReference type="EMBL" id="GEO82884.1"/>
    </source>
</evidence>
<comment type="catalytic activity">
    <reaction evidence="1">
        <text>Hydrolysis of terminal, non-reducing beta-D-glucosyl residues with release of beta-D-glucose.</text>
        <dbReference type="EC" id="3.2.1.21"/>
    </reaction>
</comment>
<keyword evidence="6" id="KW-0326">Glycosidase</keyword>
<evidence type="ECO:0000313" key="12">
    <source>
        <dbReference type="Proteomes" id="UP000321567"/>
    </source>
</evidence>
<dbReference type="EC" id="3.2.1.21" evidence="3"/>
<dbReference type="SUPFAM" id="SSF52279">
    <property type="entry name" value="Beta-D-glucan exohydrolase, C-terminal domain"/>
    <property type="match status" value="1"/>
</dbReference>
<evidence type="ECO:0000256" key="7">
    <source>
        <dbReference type="ARBA" id="ARBA00031448"/>
    </source>
</evidence>
<keyword evidence="12" id="KW-1185">Reference proteome</keyword>
<dbReference type="InterPro" id="IPR036881">
    <property type="entry name" value="Glyco_hydro_3_C_sf"/>
</dbReference>
<comment type="similarity">
    <text evidence="2">Belongs to the glycosyl hydrolase 3 family.</text>
</comment>
<dbReference type="FunFam" id="3.40.50.1700:FF:000004">
    <property type="entry name" value="Periplasmic beta-glucosidase"/>
    <property type="match status" value="1"/>
</dbReference>
<organism evidence="11 12">
    <name type="scientific">Pararhodospirillum oryzae</name>
    <dbReference type="NCBI Taxonomy" id="478448"/>
    <lineage>
        <taxon>Bacteria</taxon>
        <taxon>Pseudomonadati</taxon>
        <taxon>Pseudomonadota</taxon>
        <taxon>Alphaproteobacteria</taxon>
        <taxon>Rhodospirillales</taxon>
        <taxon>Rhodospirillaceae</taxon>
        <taxon>Pararhodospirillum</taxon>
    </lineage>
</organism>
<gene>
    <name evidence="11" type="ORF">ROR02_30150</name>
</gene>